<organism evidence="1 2">
    <name type="scientific">candidate division WOR-1 bacterium RIFOXYB2_FULL_48_7</name>
    <dbReference type="NCBI Taxonomy" id="1802583"/>
    <lineage>
        <taxon>Bacteria</taxon>
        <taxon>Bacillati</taxon>
        <taxon>Saganbacteria</taxon>
    </lineage>
</organism>
<proteinExistence type="predicted"/>
<reference evidence="1 2" key="1">
    <citation type="journal article" date="2016" name="Nat. Commun.">
        <title>Thousands of microbial genomes shed light on interconnected biogeochemical processes in an aquifer system.</title>
        <authorList>
            <person name="Anantharaman K."/>
            <person name="Brown C.T."/>
            <person name="Hug L.A."/>
            <person name="Sharon I."/>
            <person name="Castelle C.J."/>
            <person name="Probst A.J."/>
            <person name="Thomas B.C."/>
            <person name="Singh A."/>
            <person name="Wilkins M.J."/>
            <person name="Karaoz U."/>
            <person name="Brodie E.L."/>
            <person name="Williams K.H."/>
            <person name="Hubbard S.S."/>
            <person name="Banfield J.F."/>
        </authorList>
    </citation>
    <scope>NUCLEOTIDE SEQUENCE [LARGE SCALE GENOMIC DNA]</scope>
</reference>
<dbReference type="EMBL" id="MEUF01000004">
    <property type="protein sequence ID" value="OGC36858.1"/>
    <property type="molecule type" value="Genomic_DNA"/>
</dbReference>
<dbReference type="AlphaFoldDB" id="A0A1F4TVW8"/>
<dbReference type="STRING" id="1802583.A2311_02960"/>
<evidence type="ECO:0008006" key="3">
    <source>
        <dbReference type="Google" id="ProtNLM"/>
    </source>
</evidence>
<dbReference type="Proteomes" id="UP000178951">
    <property type="component" value="Unassembled WGS sequence"/>
</dbReference>
<dbReference type="Pfam" id="PF12640">
    <property type="entry name" value="UPF0489"/>
    <property type="match status" value="1"/>
</dbReference>
<evidence type="ECO:0000313" key="2">
    <source>
        <dbReference type="Proteomes" id="UP000178951"/>
    </source>
</evidence>
<comment type="caution">
    <text evidence="1">The sequence shown here is derived from an EMBL/GenBank/DDBJ whole genome shotgun (WGS) entry which is preliminary data.</text>
</comment>
<evidence type="ECO:0000313" key="1">
    <source>
        <dbReference type="EMBL" id="OGC36858.1"/>
    </source>
</evidence>
<gene>
    <name evidence="1" type="ORF">A2311_02960</name>
</gene>
<accession>A0A1F4TVW8</accession>
<dbReference type="InterPro" id="IPR024131">
    <property type="entry name" value="UPF0489"/>
</dbReference>
<name>A0A1F4TVW8_UNCSA</name>
<sequence length="272" mass="29820">MIIAAPQSTAGFRPYAGSALFHQTYQPNPATGRLVNIHSLPSSPEFTRTPLIIGGLEDCSEEALRRGDQNLLLDVAGVPTYLFTYHSGTAYAATEALAFGRLVKGATLFHFDAHPDMDSNHLGIDEGLAKAYKYFHDKFQEGSWLWPLVASGQVSEIFWFSASPGPGFLNGNTMEIRRAFPALKITEVKEADLPGFDRSIISALPREKMLLSLDLDYFAFPEIDYLFDSTGLIRSMWPQAGVVSLALSPDYIKKRLAIRLARGLMATVGSAG</sequence>
<protein>
    <recommendedName>
        <fullName evidence="3">Arginase</fullName>
    </recommendedName>
</protein>